<name>A0A172UTI1_9MYCO</name>
<sequence length="127" mass="14068">MLFARQRARFNRKYVNPVVEPLAGYLPLWSAVDHVGRRSGKDYRTPVTAFPTADGVAVLLPYGTDTDWVRNLQASGTGRVQIDGRSLLVENPRVVPLDSALSVVKGPWRHVLKFAPIESALLLTRSS</sequence>
<proteinExistence type="predicted"/>
<dbReference type="AlphaFoldDB" id="A0A172UTI1"/>
<dbReference type="KEGG" id="madi:A7U43_26345"/>
<dbReference type="OrthoDB" id="3778270at2"/>
<dbReference type="GO" id="GO:0016491">
    <property type="term" value="F:oxidoreductase activity"/>
    <property type="evidence" value="ECO:0007669"/>
    <property type="project" value="InterPro"/>
</dbReference>
<dbReference type="Pfam" id="PF04075">
    <property type="entry name" value="F420H2_quin_red"/>
    <property type="match status" value="1"/>
</dbReference>
<dbReference type="NCBIfam" id="TIGR00026">
    <property type="entry name" value="hi_GC_TIGR00026"/>
    <property type="match status" value="1"/>
</dbReference>
<evidence type="ECO:0008006" key="3">
    <source>
        <dbReference type="Google" id="ProtNLM"/>
    </source>
</evidence>
<dbReference type="RefSeq" id="WP_068000961.1">
    <property type="nucleotide sequence ID" value="NZ_CP015596.1"/>
</dbReference>
<protein>
    <recommendedName>
        <fullName evidence="3">Peptidase</fullName>
    </recommendedName>
</protein>
<dbReference type="InterPro" id="IPR004378">
    <property type="entry name" value="F420H2_quin_Rdtase"/>
</dbReference>
<dbReference type="Proteomes" id="UP000077143">
    <property type="component" value="Chromosome"/>
</dbReference>
<reference evidence="1 2" key="1">
    <citation type="submission" date="2016-05" db="EMBL/GenBank/DDBJ databases">
        <title>Complete genome sequence of a phthalic acid esters degrading Mycobacterium sp. YC-RL4.</title>
        <authorList>
            <person name="Ren L."/>
            <person name="Fan S."/>
            <person name="Ruth N."/>
            <person name="Jia Y."/>
            <person name="Wang J."/>
            <person name="Qiao C."/>
        </authorList>
    </citation>
    <scope>NUCLEOTIDE SEQUENCE [LARGE SCALE GENOMIC DNA]</scope>
    <source>
        <strain evidence="1 2">YC-RL4</strain>
    </source>
</reference>
<dbReference type="Gene3D" id="2.30.110.10">
    <property type="entry name" value="Electron Transport, Fmn-binding Protein, Chain A"/>
    <property type="match status" value="1"/>
</dbReference>
<evidence type="ECO:0000313" key="2">
    <source>
        <dbReference type="Proteomes" id="UP000077143"/>
    </source>
</evidence>
<organism evidence="1 2">
    <name type="scientific">Mycobacterium adipatum</name>
    <dbReference type="NCBI Taxonomy" id="1682113"/>
    <lineage>
        <taxon>Bacteria</taxon>
        <taxon>Bacillati</taxon>
        <taxon>Actinomycetota</taxon>
        <taxon>Actinomycetes</taxon>
        <taxon>Mycobacteriales</taxon>
        <taxon>Mycobacteriaceae</taxon>
        <taxon>Mycobacterium</taxon>
    </lineage>
</organism>
<keyword evidence="2" id="KW-1185">Reference proteome</keyword>
<dbReference type="STRING" id="1682113.A7U43_26345"/>
<accession>A0A172UTI1</accession>
<dbReference type="EMBL" id="CP015596">
    <property type="protein sequence ID" value="ANE82303.1"/>
    <property type="molecule type" value="Genomic_DNA"/>
</dbReference>
<dbReference type="InterPro" id="IPR012349">
    <property type="entry name" value="Split_barrel_FMN-bd"/>
</dbReference>
<evidence type="ECO:0000313" key="1">
    <source>
        <dbReference type="EMBL" id="ANE82303.1"/>
    </source>
</evidence>
<gene>
    <name evidence="1" type="ORF">A7U43_26345</name>
</gene>